<keyword evidence="2" id="KW-1185">Reference proteome</keyword>
<name>A0AAV4RUA5_CAEEX</name>
<organism evidence="1 2">
    <name type="scientific">Caerostris extrusa</name>
    <name type="common">Bark spider</name>
    <name type="synonym">Caerostris bankana</name>
    <dbReference type="NCBI Taxonomy" id="172846"/>
    <lineage>
        <taxon>Eukaryota</taxon>
        <taxon>Metazoa</taxon>
        <taxon>Ecdysozoa</taxon>
        <taxon>Arthropoda</taxon>
        <taxon>Chelicerata</taxon>
        <taxon>Arachnida</taxon>
        <taxon>Araneae</taxon>
        <taxon>Araneomorphae</taxon>
        <taxon>Entelegynae</taxon>
        <taxon>Araneoidea</taxon>
        <taxon>Araneidae</taxon>
        <taxon>Caerostris</taxon>
    </lineage>
</organism>
<reference evidence="1 2" key="1">
    <citation type="submission" date="2021-06" db="EMBL/GenBank/DDBJ databases">
        <title>Caerostris extrusa draft genome.</title>
        <authorList>
            <person name="Kono N."/>
            <person name="Arakawa K."/>
        </authorList>
    </citation>
    <scope>NUCLEOTIDE SEQUENCE [LARGE SCALE GENOMIC DNA]</scope>
</reference>
<protein>
    <submittedName>
        <fullName evidence="1">Uncharacterized protein</fullName>
    </submittedName>
</protein>
<dbReference type="Proteomes" id="UP001054945">
    <property type="component" value="Unassembled WGS sequence"/>
</dbReference>
<evidence type="ECO:0000313" key="2">
    <source>
        <dbReference type="Proteomes" id="UP001054945"/>
    </source>
</evidence>
<sequence>MSWVMRLALVSFTICPKRSLTKWTPSWLPGRRSRCWTPGSSQLVHAEALETKGIQAIRKEVKKVKFRTQMHDQYTKTIKLRNIYDPEDHTTI</sequence>
<evidence type="ECO:0000313" key="1">
    <source>
        <dbReference type="EMBL" id="GIY23697.1"/>
    </source>
</evidence>
<dbReference type="EMBL" id="BPLR01008303">
    <property type="protein sequence ID" value="GIY23697.1"/>
    <property type="molecule type" value="Genomic_DNA"/>
</dbReference>
<comment type="caution">
    <text evidence="1">The sequence shown here is derived from an EMBL/GenBank/DDBJ whole genome shotgun (WGS) entry which is preliminary data.</text>
</comment>
<dbReference type="AlphaFoldDB" id="A0AAV4RUA5"/>
<proteinExistence type="predicted"/>
<gene>
    <name evidence="1" type="ORF">CEXT_632461</name>
</gene>
<accession>A0AAV4RUA5</accession>